<sequence length="1462" mass="153968">MRRHGLIRPTVPCLLLAMFGAFACYAGLLLDERTLMAMVVMVAAMIVLSLSVAVAQWAMAGRGGATLTDGNAASRPSSPWPVRLLRPSDVTGMALYERVDQYGNVVDCWTGAPPRERGLYRRIGTLLRWRSPFGLFAVRRRIAAAGETFVLPDAPDVAAQGEGAAAPGRPAGPMEAEDSGTVRGYEPGDPIRRIAWRHSARRGRLMTREREGDERPTVLLVVNVDGTDGVDARRLDGVAAALRPYAKARRGVDVAATDGVHVAEGEHEVLRFLASMRPVGGRGDDADAGFGHARQGHAGWSHVGRNRRGVVPVLKRVFGRTCMALARMCMVLRRMCMVRGATCTIPQTTCSVSVETCTVSVGSIVRRRSGPVEVLVCDASDSNGLAASLRRSPIGAAVRVHDPAPQERVEILQERAGTSHKRPEPMQVHSRAPHKRSETMQVRRTDRRTASGEIDGTLGGVLGGAGEALAGADRTRWIPRIVASLALLAYFGVMLKALAGLVEPTGWWIWFAAGAFTATVLASAVQGHSIRAEHPLSAEPPIRVGHPLRSALIRLLCFAIAMGVAAMTLIVLRLRDVPVAAAANGSAGAASGTVVGTDAVLGSGSAGYAGLRSRLVAALSTGFDQLDRQLPPLRVAPASDVLLIAVIAVAVVLIRILLLWRPAAPLIAVLPVVALAADAAMLGHVAPWWAVALLAFAFPMSMWAASASRPRLRADPVPAPSPATSATPATSAASTASTASVASIASAALAAFAVVAVTLAGTPAAETLAYRVPLSIGEGGGMFTSNTVSPLIDLKRNIDAGSDSVVLSYSADRRLYLKLSTLDAFDGDTWGYDNGLAIDAGLYGSGIRLGRDESDDLTMEQRRGGDPLGIYTWMLGYAGYGASGLESGDGARIDEHTLERYEATANVRIDTLRSRFLPVPGIASGANNVGSSWLRYRDGSLYNRTDATSDGMQYTVTGTYVDPITSDAGFSTLDPVREVVAALERQRDDSSDRIAAWLQARRTIADTGAGETRDGFAVVRASIDADGAVRGPDGTRIGRVSAYSMAFSDEQDNDRVWGGGTTTPSAGRYSRSPVHIAFDQTFADRYGADDAGIVYGFSENGDAATLVMPLTDVTAAGAGADGDGRSGSGASTVWAQNAITVLFQSDTTMSIVVETGSAGDDRATARRILAMADTADEEAHASRYTSLPESLPANVRAVVRQARADGVAAKAGTYDEQMRAMRWLVGYFTDKANRFTYSLDAPDGDGRSNMQVVDDFLDPDTGHAGYCQHYASALAVLGRAMGVPTRIVLGYNAGTNARGADGYFPVASRQLHAWVEAYLDGVGWVPFDVTPPSEENGTLTADGATASSDASTAGTSGALTGDDGSAITEFDTTENGNASARRNGAESNTDGKTDDTASRDGDTDRSSAASGPPVWLARPAAWFMALPVRWRVALAGGVAAAALVACVLAPRAARAWRRRRCV</sequence>
<dbReference type="InterPro" id="IPR002931">
    <property type="entry name" value="Transglutaminase-like"/>
</dbReference>
<reference evidence="4 5" key="1">
    <citation type="submission" date="2017-07" db="EMBL/GenBank/DDBJ databases">
        <title>Bifidobacterium novel species.</title>
        <authorList>
            <person name="Lugli G.A."/>
            <person name="Milani C."/>
            <person name="Duranti S."/>
            <person name="Mangifesta M."/>
        </authorList>
    </citation>
    <scope>NUCLEOTIDE SEQUENCE [LARGE SCALE GENOMIC DNA]</scope>
    <source>
        <strain evidence="4 5">77</strain>
    </source>
</reference>
<dbReference type="InterPro" id="IPR038765">
    <property type="entry name" value="Papain-like_cys_pep_sf"/>
</dbReference>
<accession>A0A2N5IW29</accession>
<dbReference type="Pfam" id="PF01882">
    <property type="entry name" value="DUF58"/>
    <property type="match status" value="1"/>
</dbReference>
<comment type="caution">
    <text evidence="4">The sequence shown here is derived from an EMBL/GenBank/DDBJ whole genome shotgun (WGS) entry which is preliminary data.</text>
</comment>
<feature type="transmembrane region" description="Helical" evidence="2">
    <location>
        <begin position="507"/>
        <end position="530"/>
    </location>
</feature>
<feature type="compositionally biased region" description="Basic and acidic residues" evidence="1">
    <location>
        <begin position="1389"/>
        <end position="1405"/>
    </location>
</feature>
<dbReference type="PROSITE" id="PS51257">
    <property type="entry name" value="PROKAR_LIPOPROTEIN"/>
    <property type="match status" value="1"/>
</dbReference>
<feature type="domain" description="Transglutaminase-like" evidence="3">
    <location>
        <begin position="1261"/>
        <end position="1331"/>
    </location>
</feature>
<feature type="region of interest" description="Disordered" evidence="1">
    <location>
        <begin position="159"/>
        <end position="184"/>
    </location>
</feature>
<keyword evidence="2" id="KW-1133">Transmembrane helix</keyword>
<keyword evidence="5" id="KW-1185">Reference proteome</keyword>
<evidence type="ECO:0000256" key="1">
    <source>
        <dbReference type="SAM" id="MobiDB-lite"/>
    </source>
</evidence>
<feature type="transmembrane region" description="Helical" evidence="2">
    <location>
        <begin position="36"/>
        <end position="58"/>
    </location>
</feature>
<feature type="transmembrane region" description="Helical" evidence="2">
    <location>
        <begin position="688"/>
        <end position="705"/>
    </location>
</feature>
<feature type="region of interest" description="Disordered" evidence="1">
    <location>
        <begin position="416"/>
        <end position="455"/>
    </location>
</feature>
<dbReference type="InterPro" id="IPR002881">
    <property type="entry name" value="DUF58"/>
</dbReference>
<feature type="compositionally biased region" description="Basic and acidic residues" evidence="1">
    <location>
        <begin position="435"/>
        <end position="450"/>
    </location>
</feature>
<protein>
    <submittedName>
        <fullName evidence="4">Transglutaminase-like superfamily</fullName>
    </submittedName>
</protein>
<organism evidence="4 5">
    <name type="scientific">Bifidobacterium parmae</name>
    <dbReference type="NCBI Taxonomy" id="361854"/>
    <lineage>
        <taxon>Bacteria</taxon>
        <taxon>Bacillati</taxon>
        <taxon>Actinomycetota</taxon>
        <taxon>Actinomycetes</taxon>
        <taxon>Bifidobacteriales</taxon>
        <taxon>Bifidobacteriaceae</taxon>
        <taxon>Bifidobacterium</taxon>
    </lineage>
</organism>
<dbReference type="SUPFAM" id="SSF54001">
    <property type="entry name" value="Cysteine proteinases"/>
    <property type="match status" value="1"/>
</dbReference>
<keyword evidence="2" id="KW-0472">Membrane</keyword>
<evidence type="ECO:0000313" key="5">
    <source>
        <dbReference type="Proteomes" id="UP000235034"/>
    </source>
</evidence>
<dbReference type="Pfam" id="PF01841">
    <property type="entry name" value="Transglut_core"/>
    <property type="match status" value="1"/>
</dbReference>
<feature type="transmembrane region" description="Helical" evidence="2">
    <location>
        <begin position="641"/>
        <end position="658"/>
    </location>
</feature>
<dbReference type="InterPro" id="IPR052901">
    <property type="entry name" value="Bact_TGase-like"/>
</dbReference>
<evidence type="ECO:0000259" key="3">
    <source>
        <dbReference type="SMART" id="SM00460"/>
    </source>
</evidence>
<dbReference type="PANTHER" id="PTHR42736:SF1">
    <property type="entry name" value="PROTEIN-GLUTAMINE GAMMA-GLUTAMYLTRANSFERASE"/>
    <property type="match status" value="1"/>
</dbReference>
<evidence type="ECO:0000313" key="4">
    <source>
        <dbReference type="EMBL" id="PLS26164.1"/>
    </source>
</evidence>
<proteinExistence type="predicted"/>
<feature type="compositionally biased region" description="Low complexity" evidence="1">
    <location>
        <begin position="159"/>
        <end position="174"/>
    </location>
</feature>
<dbReference type="Gene3D" id="3.10.620.30">
    <property type="match status" value="1"/>
</dbReference>
<feature type="non-terminal residue" evidence="4">
    <location>
        <position position="1462"/>
    </location>
</feature>
<feature type="compositionally biased region" description="Polar residues" evidence="1">
    <location>
        <begin position="1373"/>
        <end position="1388"/>
    </location>
</feature>
<feature type="transmembrane region" description="Helical" evidence="2">
    <location>
        <begin position="481"/>
        <end position="501"/>
    </location>
</feature>
<dbReference type="SMART" id="SM00460">
    <property type="entry name" value="TGc"/>
    <property type="match status" value="1"/>
</dbReference>
<dbReference type="Pfam" id="PF11992">
    <property type="entry name" value="TgpA_N"/>
    <property type="match status" value="1"/>
</dbReference>
<feature type="transmembrane region" description="Helical" evidence="2">
    <location>
        <begin position="551"/>
        <end position="572"/>
    </location>
</feature>
<feature type="transmembrane region" description="Helical" evidence="2">
    <location>
        <begin position="1430"/>
        <end position="1450"/>
    </location>
</feature>
<feature type="region of interest" description="Disordered" evidence="1">
    <location>
        <begin position="1333"/>
        <end position="1411"/>
    </location>
</feature>
<dbReference type="PANTHER" id="PTHR42736">
    <property type="entry name" value="PROTEIN-GLUTAMINE GAMMA-GLUTAMYLTRANSFERASE"/>
    <property type="match status" value="1"/>
</dbReference>
<evidence type="ECO:0000256" key="2">
    <source>
        <dbReference type="SAM" id="Phobius"/>
    </source>
</evidence>
<feature type="compositionally biased region" description="Low complexity" evidence="1">
    <location>
        <begin position="1337"/>
        <end position="1365"/>
    </location>
</feature>
<dbReference type="InterPro" id="IPR021878">
    <property type="entry name" value="TgpA_N"/>
</dbReference>
<feature type="transmembrane region" description="Helical" evidence="2">
    <location>
        <begin position="12"/>
        <end position="30"/>
    </location>
</feature>
<feature type="transmembrane region" description="Helical" evidence="2">
    <location>
        <begin position="663"/>
        <end position="682"/>
    </location>
</feature>
<feature type="transmembrane region" description="Helical" evidence="2">
    <location>
        <begin position="741"/>
        <end position="761"/>
    </location>
</feature>
<dbReference type="EMBL" id="NMWT01000031">
    <property type="protein sequence ID" value="PLS26164.1"/>
    <property type="molecule type" value="Genomic_DNA"/>
</dbReference>
<gene>
    <name evidence="4" type="ORF">Uis4E_2117</name>
</gene>
<dbReference type="Proteomes" id="UP000235034">
    <property type="component" value="Unassembled WGS sequence"/>
</dbReference>
<dbReference type="RefSeq" id="WP_165784965.1">
    <property type="nucleotide sequence ID" value="NZ_NMWT01000031.1"/>
</dbReference>
<keyword evidence="2" id="KW-0812">Transmembrane</keyword>
<name>A0A2N5IW29_9BIFI</name>